<feature type="coiled-coil region" evidence="2">
    <location>
        <begin position="50"/>
        <end position="77"/>
    </location>
</feature>
<dbReference type="InterPro" id="IPR011322">
    <property type="entry name" value="N-reg_PII-like_a/b"/>
</dbReference>
<dbReference type="SUPFAM" id="SSF54913">
    <property type="entry name" value="GlnB-like"/>
    <property type="match status" value="1"/>
</dbReference>
<reference evidence="3 4" key="1">
    <citation type="submission" date="2017-09" db="EMBL/GenBank/DDBJ databases">
        <title>Depth-based differentiation of microbial function through sediment-hosted aquifers and enrichment of novel symbionts in the deep terrestrial subsurface.</title>
        <authorList>
            <person name="Probst A.J."/>
            <person name="Ladd B."/>
            <person name="Jarett J.K."/>
            <person name="Geller-Mcgrath D.E."/>
            <person name="Sieber C.M."/>
            <person name="Emerson J.B."/>
            <person name="Anantharaman K."/>
            <person name="Thomas B.C."/>
            <person name="Malmstrom R."/>
            <person name="Stieglmeier M."/>
            <person name="Klingl A."/>
            <person name="Woyke T."/>
            <person name="Ryan C.M."/>
            <person name="Banfield J.F."/>
        </authorList>
    </citation>
    <scope>NUCLEOTIDE SEQUENCE [LARGE SCALE GENOMIC DNA]</scope>
    <source>
        <strain evidence="3">CG23_combo_of_CG06-09_8_20_14_all_35_49</strain>
    </source>
</reference>
<dbReference type="Proteomes" id="UP000231025">
    <property type="component" value="Unassembled WGS sequence"/>
</dbReference>
<keyword evidence="2" id="KW-0175">Coiled coil</keyword>
<protein>
    <submittedName>
        <fullName evidence="3">Divalent-cation tolerance protein CutA</fullName>
    </submittedName>
</protein>
<sequence>MKPIILLLTCANKKEANKISDSLLEKRLVVCIKKTQVSSKYLWKRKIEKNKEILLIMESLEENFGEIEKEIKKLHSYETFVLLALPVIKSSYGAKDWLKDELVLQPP</sequence>
<name>A0A2G9Y6K5_9BACT</name>
<dbReference type="Pfam" id="PF03091">
    <property type="entry name" value="CutA1"/>
    <property type="match status" value="1"/>
</dbReference>
<accession>A0A2G9Y6K5</accession>
<dbReference type="GO" id="GO:0010038">
    <property type="term" value="P:response to metal ion"/>
    <property type="evidence" value="ECO:0007669"/>
    <property type="project" value="InterPro"/>
</dbReference>
<dbReference type="InterPro" id="IPR015867">
    <property type="entry name" value="N-reg_PII/ATP_PRibTrfase_C"/>
</dbReference>
<comment type="caution">
    <text evidence="3">The sequence shown here is derived from an EMBL/GenBank/DDBJ whole genome shotgun (WGS) entry which is preliminary data.</text>
</comment>
<comment type="similarity">
    <text evidence="1">Belongs to the CutA family.</text>
</comment>
<dbReference type="EMBL" id="PCRE01000041">
    <property type="protein sequence ID" value="PIP14872.1"/>
    <property type="molecule type" value="Genomic_DNA"/>
</dbReference>
<gene>
    <name evidence="3" type="ORF">COX47_02805</name>
</gene>
<organism evidence="3 4">
    <name type="scientific">Candidatus Roizmanbacteria bacterium CG23_combo_of_CG06-09_8_20_14_all_35_49</name>
    <dbReference type="NCBI Taxonomy" id="1974863"/>
    <lineage>
        <taxon>Bacteria</taxon>
        <taxon>Candidatus Roizmaniibacteriota</taxon>
    </lineage>
</organism>
<dbReference type="InterPro" id="IPR004323">
    <property type="entry name" value="Ion_tolerance_CutA"/>
</dbReference>
<evidence type="ECO:0000256" key="1">
    <source>
        <dbReference type="ARBA" id="ARBA00010169"/>
    </source>
</evidence>
<dbReference type="Gene3D" id="3.30.70.120">
    <property type="match status" value="1"/>
</dbReference>
<evidence type="ECO:0000256" key="2">
    <source>
        <dbReference type="SAM" id="Coils"/>
    </source>
</evidence>
<dbReference type="GO" id="GO:0005507">
    <property type="term" value="F:copper ion binding"/>
    <property type="evidence" value="ECO:0007669"/>
    <property type="project" value="TreeGrafter"/>
</dbReference>
<dbReference type="PANTHER" id="PTHR23419:SF8">
    <property type="entry name" value="FI09726P"/>
    <property type="match status" value="1"/>
</dbReference>
<evidence type="ECO:0000313" key="3">
    <source>
        <dbReference type="EMBL" id="PIP14872.1"/>
    </source>
</evidence>
<evidence type="ECO:0000313" key="4">
    <source>
        <dbReference type="Proteomes" id="UP000231025"/>
    </source>
</evidence>
<proteinExistence type="inferred from homology"/>
<dbReference type="AlphaFoldDB" id="A0A2G9Y6K5"/>
<dbReference type="PANTHER" id="PTHR23419">
    <property type="entry name" value="DIVALENT CATION TOLERANCE CUTA-RELATED"/>
    <property type="match status" value="1"/>
</dbReference>